<evidence type="ECO:0000256" key="1">
    <source>
        <dbReference type="ARBA" id="ARBA00022478"/>
    </source>
</evidence>
<dbReference type="SMART" id="SM00493">
    <property type="entry name" value="TOPRIM"/>
    <property type="match status" value="1"/>
</dbReference>
<evidence type="ECO:0000256" key="3">
    <source>
        <dbReference type="ARBA" id="ARBA00022679"/>
    </source>
</evidence>
<dbReference type="SUPFAM" id="SSF56731">
    <property type="entry name" value="DNA primase core"/>
    <property type="match status" value="1"/>
</dbReference>
<keyword evidence="6" id="KW-0479">Metal-binding</keyword>
<dbReference type="GO" id="GO:0003677">
    <property type="term" value="F:DNA binding"/>
    <property type="evidence" value="ECO:0007669"/>
    <property type="project" value="InterPro"/>
</dbReference>
<reference evidence="12 13" key="1">
    <citation type="submission" date="2014-09" db="EMBL/GenBank/DDBJ databases">
        <title>Sporocytophaga myxococcoides PG-01 genome sequencing.</title>
        <authorList>
            <person name="Liu L."/>
            <person name="Gao P.J."/>
            <person name="Chen G.J."/>
            <person name="Wang L.S."/>
        </authorList>
    </citation>
    <scope>NUCLEOTIDE SEQUENCE [LARGE SCALE GENOMIC DNA]</scope>
    <source>
        <strain evidence="12 13">PG-01</strain>
    </source>
</reference>
<dbReference type="STRING" id="153721.MYP_2998"/>
<dbReference type="CDD" id="cd01029">
    <property type="entry name" value="TOPRIM_primases"/>
    <property type="match status" value="1"/>
</dbReference>
<dbReference type="InterPro" id="IPR034154">
    <property type="entry name" value="TOPRIM_DnaG/twinkle"/>
</dbReference>
<organism evidence="12 13">
    <name type="scientific">Sporocytophaga myxococcoides</name>
    <dbReference type="NCBI Taxonomy" id="153721"/>
    <lineage>
        <taxon>Bacteria</taxon>
        <taxon>Pseudomonadati</taxon>
        <taxon>Bacteroidota</taxon>
        <taxon>Cytophagia</taxon>
        <taxon>Cytophagales</taxon>
        <taxon>Cytophagaceae</taxon>
        <taxon>Sporocytophaga</taxon>
    </lineage>
</organism>
<keyword evidence="13" id="KW-1185">Reference proteome</keyword>
<evidence type="ECO:0000256" key="5">
    <source>
        <dbReference type="ARBA" id="ARBA00022705"/>
    </source>
</evidence>
<dbReference type="SUPFAM" id="SSF57783">
    <property type="entry name" value="Zinc beta-ribbon"/>
    <property type="match status" value="1"/>
</dbReference>
<dbReference type="GO" id="GO:1990077">
    <property type="term" value="C:primosome complex"/>
    <property type="evidence" value="ECO:0007669"/>
    <property type="project" value="UniProtKB-KW"/>
</dbReference>
<keyword evidence="5" id="KW-0235">DNA replication</keyword>
<evidence type="ECO:0000313" key="12">
    <source>
        <dbReference type="EMBL" id="GAL85769.1"/>
    </source>
</evidence>
<protein>
    <submittedName>
        <fullName evidence="12">Zinc finger CHC2-family protein</fullName>
    </submittedName>
</protein>
<keyword evidence="7" id="KW-0863">Zinc-finger</keyword>
<evidence type="ECO:0000313" key="13">
    <source>
        <dbReference type="Proteomes" id="UP000030185"/>
    </source>
</evidence>
<dbReference type="InterPro" id="IPR027417">
    <property type="entry name" value="P-loop_NTPase"/>
</dbReference>
<dbReference type="GO" id="GO:0000428">
    <property type="term" value="C:DNA-directed RNA polymerase complex"/>
    <property type="evidence" value="ECO:0007669"/>
    <property type="project" value="UniProtKB-KW"/>
</dbReference>
<feature type="domain" description="Toprim" evidence="11">
    <location>
        <begin position="236"/>
        <end position="324"/>
    </location>
</feature>
<proteinExistence type="predicted"/>
<dbReference type="GO" id="GO:0006269">
    <property type="term" value="P:DNA replication, synthesis of primer"/>
    <property type="evidence" value="ECO:0007669"/>
    <property type="project" value="UniProtKB-KW"/>
</dbReference>
<keyword evidence="2" id="KW-0639">Primosome</keyword>
<comment type="caution">
    <text evidence="12">The sequence shown here is derived from an EMBL/GenBank/DDBJ whole genome shotgun (WGS) entry which is preliminary data.</text>
</comment>
<evidence type="ECO:0000256" key="6">
    <source>
        <dbReference type="ARBA" id="ARBA00022723"/>
    </source>
</evidence>
<name>A0A098LH54_9BACT</name>
<dbReference type="Gene3D" id="3.90.980.10">
    <property type="entry name" value="DNA primase, catalytic core, N-terminal domain"/>
    <property type="match status" value="1"/>
</dbReference>
<dbReference type="Gene3D" id="3.40.1360.10">
    <property type="match status" value="1"/>
</dbReference>
<dbReference type="Pfam" id="PF13155">
    <property type="entry name" value="Toprim_2"/>
    <property type="match status" value="1"/>
</dbReference>
<evidence type="ECO:0000256" key="4">
    <source>
        <dbReference type="ARBA" id="ARBA00022695"/>
    </source>
</evidence>
<dbReference type="SMART" id="SM00400">
    <property type="entry name" value="ZnF_CHCC"/>
    <property type="match status" value="1"/>
</dbReference>
<dbReference type="Proteomes" id="UP000030185">
    <property type="component" value="Unassembled WGS sequence"/>
</dbReference>
<keyword evidence="9" id="KW-0804">Transcription</keyword>
<dbReference type="InterPro" id="IPR036977">
    <property type="entry name" value="DNA_primase_Znf_CHC2"/>
</dbReference>
<keyword evidence="1" id="KW-0240">DNA-directed RNA polymerase</keyword>
<dbReference type="AlphaFoldDB" id="A0A098LH54"/>
<dbReference type="Pfam" id="PF01807">
    <property type="entry name" value="Zn_ribbon_DnaG"/>
    <property type="match status" value="1"/>
</dbReference>
<evidence type="ECO:0000256" key="7">
    <source>
        <dbReference type="ARBA" id="ARBA00022771"/>
    </source>
</evidence>
<dbReference type="PROSITE" id="PS50880">
    <property type="entry name" value="TOPRIM"/>
    <property type="match status" value="1"/>
</dbReference>
<gene>
    <name evidence="12" type="ORF">MYP_2998</name>
</gene>
<dbReference type="GO" id="GO:0005737">
    <property type="term" value="C:cytoplasm"/>
    <property type="evidence" value="ECO:0007669"/>
    <property type="project" value="TreeGrafter"/>
</dbReference>
<evidence type="ECO:0000256" key="8">
    <source>
        <dbReference type="ARBA" id="ARBA00022833"/>
    </source>
</evidence>
<evidence type="ECO:0000256" key="2">
    <source>
        <dbReference type="ARBA" id="ARBA00022515"/>
    </source>
</evidence>
<feature type="region of interest" description="Disordered" evidence="10">
    <location>
        <begin position="357"/>
        <end position="380"/>
    </location>
</feature>
<evidence type="ECO:0000256" key="9">
    <source>
        <dbReference type="ARBA" id="ARBA00023163"/>
    </source>
</evidence>
<dbReference type="RefSeq" id="WP_081990526.1">
    <property type="nucleotide sequence ID" value="NZ_BBLT01000005.1"/>
</dbReference>
<evidence type="ECO:0000256" key="10">
    <source>
        <dbReference type="SAM" id="MobiDB-lite"/>
    </source>
</evidence>
<dbReference type="GO" id="GO:0003899">
    <property type="term" value="F:DNA-directed RNA polymerase activity"/>
    <property type="evidence" value="ECO:0007669"/>
    <property type="project" value="InterPro"/>
</dbReference>
<keyword evidence="8" id="KW-0862">Zinc</keyword>
<dbReference type="eggNOG" id="COG0358">
    <property type="taxonomic scope" value="Bacteria"/>
</dbReference>
<dbReference type="InterPro" id="IPR002694">
    <property type="entry name" value="Znf_CHC2"/>
</dbReference>
<dbReference type="Gene3D" id="3.90.580.10">
    <property type="entry name" value="Zinc finger, CHC2-type domain"/>
    <property type="match status" value="1"/>
</dbReference>
<dbReference type="InterPro" id="IPR037068">
    <property type="entry name" value="DNA_primase_core_N_sf"/>
</dbReference>
<dbReference type="InterPro" id="IPR050219">
    <property type="entry name" value="DnaG_primase"/>
</dbReference>
<evidence type="ECO:0000259" key="11">
    <source>
        <dbReference type="PROSITE" id="PS50880"/>
    </source>
</evidence>
<dbReference type="PANTHER" id="PTHR30313">
    <property type="entry name" value="DNA PRIMASE"/>
    <property type="match status" value="1"/>
</dbReference>
<keyword evidence="3" id="KW-0808">Transferase</keyword>
<dbReference type="EMBL" id="BBLT01000005">
    <property type="protein sequence ID" value="GAL85769.1"/>
    <property type="molecule type" value="Genomic_DNA"/>
</dbReference>
<keyword evidence="4" id="KW-0548">Nucleotidyltransferase</keyword>
<dbReference type="eggNOG" id="COG0630">
    <property type="taxonomic scope" value="Bacteria"/>
</dbReference>
<dbReference type="InterPro" id="IPR006171">
    <property type="entry name" value="TOPRIM_dom"/>
</dbReference>
<dbReference type="SUPFAM" id="SSF52540">
    <property type="entry name" value="P-loop containing nucleoside triphosphate hydrolases"/>
    <property type="match status" value="1"/>
</dbReference>
<dbReference type="GO" id="GO:0008270">
    <property type="term" value="F:zinc ion binding"/>
    <property type="evidence" value="ECO:0007669"/>
    <property type="project" value="UniProtKB-KW"/>
</dbReference>
<sequence length="888" mass="102094">MEIKDIKAELTLADILRYYGLKPDKSMRLNCPFHEDKTPSMQVYHKTHTCYCFSSNCPTHGRSLDVIDFIMHKERCSKGEAIKKAKDLLSGSAPKPTIPQQVARTAVLTNMFTYFKNAVHNSKPARDYIEQRGLDYTKLEIGYNTGQFHHGERKDEALIQSCLKVGLLSPFGSNTRTGGQAYKPFAKYCLAFALRNRSGQVTGMYFRSTVNEDNQKHYYLKESSGLYPHYPKAETEKLIIGESIIDTATLLQIEAISKEYSLLAAYGTNRLTPEHIEAIRELKDLKEIIFAFDNDEAGNKAAEKYAAQLRELLPHITFSKLELPCKDVNETAQAHQHEIFHHLLESRTFIFSTGGEPQKETGIPVEKEKSQPEASGLNTRNPFKIGYKTATANYYIQGGVSKQLDSMKVTLVIEHPEISYKTRNKLDLYEDKQVEKLCKEVAEKLNLRKDLLEADIYKLTDLLDEFREQELLSASNNREDSEELIIPLTVQERQQIKFFGKKENLINNLNELLGKAGIVGEEKNRIFLLIIAASYKMPETLHALIQGSSGSGKTRLLKQISDCIPKERVTKLTRVSDKVLYNYPEKYFINRLLCLEDIDGLSEEAEFAFRELQSNGELNSATSSKLENGQIIAGQKTVKGPIASLACTTRGEIYEDNMSRCFLVSVDESAEQTKRVITYQNNRAAGGIQEEEEQKAKHFIQRFIRELKPFKVVNPYANKIHLPEEAHKIRRLNDLFQSFVKMVTVLNQYQRKKDDKQRLITEIADIETAVEIMFESIVLKVDELDGSLRQFYEKLKSHIGKKSRNYEFTRFEVREATGLGKTQQHHYINQLIEVEYLQQYGFANRGFRYKIVHWDNYTAMRERIKRSLQNQLETIKSEHQRTPAERQK</sequence>
<accession>A0A098LH54</accession>
<dbReference type="OrthoDB" id="9804281at2"/>
<dbReference type="PANTHER" id="PTHR30313:SF2">
    <property type="entry name" value="DNA PRIMASE"/>
    <property type="match status" value="1"/>
</dbReference>